<gene>
    <name evidence="1" type="ORF">E1B28_006995</name>
</gene>
<organism evidence="1 2">
    <name type="scientific">Marasmius oreades</name>
    <name type="common">fairy-ring Marasmius</name>
    <dbReference type="NCBI Taxonomy" id="181124"/>
    <lineage>
        <taxon>Eukaryota</taxon>
        <taxon>Fungi</taxon>
        <taxon>Dikarya</taxon>
        <taxon>Basidiomycota</taxon>
        <taxon>Agaricomycotina</taxon>
        <taxon>Agaricomycetes</taxon>
        <taxon>Agaricomycetidae</taxon>
        <taxon>Agaricales</taxon>
        <taxon>Marasmiineae</taxon>
        <taxon>Marasmiaceae</taxon>
        <taxon>Marasmius</taxon>
    </lineage>
</organism>
<dbReference type="KEGG" id="more:E1B28_006995"/>
<accession>A0A9P7S0X2</accession>
<dbReference type="GeneID" id="66076071"/>
<keyword evidence="2" id="KW-1185">Reference proteome</keyword>
<reference evidence="1" key="1">
    <citation type="journal article" date="2021" name="Genome Biol. Evol.">
        <title>The assembled and annotated genome of the fairy-ring fungus Marasmius oreades.</title>
        <authorList>
            <person name="Hiltunen M."/>
            <person name="Ament-Velasquez S.L."/>
            <person name="Johannesson H."/>
        </authorList>
    </citation>
    <scope>NUCLEOTIDE SEQUENCE</scope>
    <source>
        <strain evidence="1">03SP1</strain>
    </source>
</reference>
<name>A0A9P7S0X2_9AGAR</name>
<evidence type="ECO:0000313" key="2">
    <source>
        <dbReference type="Proteomes" id="UP001049176"/>
    </source>
</evidence>
<dbReference type="EMBL" id="CM032184">
    <property type="protein sequence ID" value="KAG7093312.1"/>
    <property type="molecule type" value="Genomic_DNA"/>
</dbReference>
<sequence length="133" mass="15420">MVMAIDDYIVLRDVPPVRRLTFPNLESYCEEIVSPDEAIWPWFWQAIRKSTKLAVVSSFLLHNAIPYSQLTTWEYQFFDRWDDVENFLYVAQSCTVLESLTLSDVSSDNSDYPVAVREVKLQVALPSSIIDHN</sequence>
<comment type="caution">
    <text evidence="1">The sequence shown here is derived from an EMBL/GenBank/DDBJ whole genome shotgun (WGS) entry which is preliminary data.</text>
</comment>
<dbReference type="Proteomes" id="UP001049176">
    <property type="component" value="Chromosome 4"/>
</dbReference>
<dbReference type="RefSeq" id="XP_043009782.1">
    <property type="nucleotide sequence ID" value="XM_043151702.1"/>
</dbReference>
<protein>
    <submittedName>
        <fullName evidence="1">Uncharacterized protein</fullName>
    </submittedName>
</protein>
<proteinExistence type="predicted"/>
<evidence type="ECO:0000313" key="1">
    <source>
        <dbReference type="EMBL" id="KAG7093312.1"/>
    </source>
</evidence>
<dbReference type="AlphaFoldDB" id="A0A9P7S0X2"/>